<dbReference type="PANTHER" id="PTHR44372">
    <property type="entry name" value="ELONGATION FACTOR 1-GAMMA 1-RELATED"/>
    <property type="match status" value="1"/>
</dbReference>
<name>A0ABQ7LWV5_BRACM</name>
<dbReference type="CDD" id="cd03044">
    <property type="entry name" value="GST_N_EF1Bgamma"/>
    <property type="match status" value="1"/>
</dbReference>
<reference evidence="11 12" key="1">
    <citation type="submission" date="2021-03" db="EMBL/GenBank/DDBJ databases">
        <authorList>
            <person name="King G.J."/>
            <person name="Bancroft I."/>
            <person name="Baten A."/>
            <person name="Bloomfield J."/>
            <person name="Borpatragohain P."/>
            <person name="He Z."/>
            <person name="Irish N."/>
            <person name="Irwin J."/>
            <person name="Liu K."/>
            <person name="Mauleon R.P."/>
            <person name="Moore J."/>
            <person name="Morris R."/>
            <person name="Ostergaard L."/>
            <person name="Wang B."/>
            <person name="Wells R."/>
        </authorList>
    </citation>
    <scope>NUCLEOTIDE SEQUENCE [LARGE SCALE GENOMIC DNA]</scope>
    <source>
        <strain evidence="11">R-o-18</strain>
        <tissue evidence="11">Leaf</tissue>
    </source>
</reference>
<dbReference type="CDD" id="cd03181">
    <property type="entry name" value="GST_C_EF1Bgamma_like"/>
    <property type="match status" value="1"/>
</dbReference>
<evidence type="ECO:0000256" key="4">
    <source>
        <dbReference type="ARBA" id="ARBA00022917"/>
    </source>
</evidence>
<keyword evidence="7" id="KW-1133">Transmembrane helix</keyword>
<dbReference type="InterPro" id="IPR044628">
    <property type="entry name" value="EF-1-gamma_plant"/>
</dbReference>
<dbReference type="InterPro" id="IPR004046">
    <property type="entry name" value="GST_C"/>
</dbReference>
<keyword evidence="4 5" id="KW-0648">Protein biosynthesis</keyword>
<dbReference type="Pfam" id="PF00647">
    <property type="entry name" value="EF1G"/>
    <property type="match status" value="1"/>
</dbReference>
<dbReference type="InterPro" id="IPR040079">
    <property type="entry name" value="Glutathione_S-Trfase"/>
</dbReference>
<keyword evidence="7" id="KW-0812">Transmembrane</keyword>
<keyword evidence="12" id="KW-1185">Reference proteome</keyword>
<dbReference type="Gene3D" id="3.30.70.1010">
    <property type="entry name" value="Translation elongation factor EF1B, gamma chain, conserved domain"/>
    <property type="match status" value="1"/>
</dbReference>
<comment type="subunit">
    <text evidence="2">EF-1 is composed of four subunits: alpha, beta, delta, and gamma.</text>
</comment>
<dbReference type="Proteomes" id="UP000823674">
    <property type="component" value="Chromosome A08"/>
</dbReference>
<dbReference type="PROSITE" id="PS50040">
    <property type="entry name" value="EF1G_C"/>
    <property type="match status" value="1"/>
</dbReference>
<dbReference type="SUPFAM" id="SSF47616">
    <property type="entry name" value="GST C-terminal domain-like"/>
    <property type="match status" value="1"/>
</dbReference>
<dbReference type="SUPFAM" id="SSF89942">
    <property type="entry name" value="eEF1-gamma domain"/>
    <property type="match status" value="1"/>
</dbReference>
<dbReference type="SFLD" id="SFLDS00019">
    <property type="entry name" value="Glutathione_Transferase_(cytos"/>
    <property type="match status" value="1"/>
</dbReference>
<dbReference type="SFLD" id="SFLDG00358">
    <property type="entry name" value="Main_(cytGST)"/>
    <property type="match status" value="1"/>
</dbReference>
<sequence length="539" mass="60645">MALVMHSYKGNKNSDKAFIAAEFAGVKIDMPSGFEMGVTNKTPEFLKINPLGKIPVLETPEGPIFESNAIARYVSRLNGENSLNGSSLIEYAHIEQWIDFSSLEIYGNIFNWFVPRMGFMPYSVPGEEAAISALKRGLEALNTHLASNTYLVGHSVTLADIITVCNLNLGFSTVLTKSFTSAFPHVERYFWTLINQPNFKKVVGDVKQTESVPAIKKAGQPAKPKEQPKKKEAPAAEAPKVVEEEEAPKPKAKNPLDLLPPSPMVLDEWKRLYSNTKSNFREVAIKGFWDMYDPEGYSLWFCDYKYNDENMVSFVTLNKVGGFLQRMDLARKYAFGKMLISGSEGPFKVKGLWLFRGPEIPKFVMDEVYDMELYEWTKVDISDEAQKERVSQMIEDAEPFEAQALDPTLRTSEASSVERSKETEGVITGIIERKMKETSANGLSWRRVVFFASIALHFVVGLSGDSKNANTGAKAESHTTSSRTGTKVILVLVGLVAVAMFSFFLYKLWQKKKRDEQYARLLKLFEEDDELEVELGLRD</sequence>
<evidence type="ECO:0000313" key="12">
    <source>
        <dbReference type="Proteomes" id="UP000823674"/>
    </source>
</evidence>
<dbReference type="Pfam" id="PF02798">
    <property type="entry name" value="GST_N"/>
    <property type="match status" value="1"/>
</dbReference>
<feature type="region of interest" description="Disordered" evidence="6">
    <location>
        <begin position="213"/>
        <end position="258"/>
    </location>
</feature>
<keyword evidence="3 5" id="KW-0251">Elongation factor</keyword>
<dbReference type="Gene3D" id="3.40.30.10">
    <property type="entry name" value="Glutaredoxin"/>
    <property type="match status" value="1"/>
</dbReference>
<organism evidence="11 12">
    <name type="scientific">Brassica rapa subsp. trilocularis</name>
    <dbReference type="NCBI Taxonomy" id="1813537"/>
    <lineage>
        <taxon>Eukaryota</taxon>
        <taxon>Viridiplantae</taxon>
        <taxon>Streptophyta</taxon>
        <taxon>Embryophyta</taxon>
        <taxon>Tracheophyta</taxon>
        <taxon>Spermatophyta</taxon>
        <taxon>Magnoliopsida</taxon>
        <taxon>eudicotyledons</taxon>
        <taxon>Gunneridae</taxon>
        <taxon>Pentapetalae</taxon>
        <taxon>rosids</taxon>
        <taxon>malvids</taxon>
        <taxon>Brassicales</taxon>
        <taxon>Brassicaceae</taxon>
        <taxon>Brassiceae</taxon>
        <taxon>Brassica</taxon>
    </lineage>
</organism>
<evidence type="ECO:0000256" key="3">
    <source>
        <dbReference type="ARBA" id="ARBA00022768"/>
    </source>
</evidence>
<feature type="domain" description="EF-1-gamma C-terminal" evidence="8">
    <location>
        <begin position="252"/>
        <end position="410"/>
    </location>
</feature>
<evidence type="ECO:0000259" key="9">
    <source>
        <dbReference type="PROSITE" id="PS50404"/>
    </source>
</evidence>
<dbReference type="InterPro" id="IPR004045">
    <property type="entry name" value="Glutathione_S-Trfase_N"/>
</dbReference>
<dbReference type="Gene3D" id="1.20.1050.10">
    <property type="match status" value="1"/>
</dbReference>
<feature type="compositionally biased region" description="Basic and acidic residues" evidence="6">
    <location>
        <begin position="223"/>
        <end position="234"/>
    </location>
</feature>
<feature type="transmembrane region" description="Helical" evidence="7">
    <location>
        <begin position="484"/>
        <end position="506"/>
    </location>
</feature>
<dbReference type="SMART" id="SM01183">
    <property type="entry name" value="EF1G"/>
    <property type="match status" value="1"/>
</dbReference>
<proteinExistence type="predicted"/>
<evidence type="ECO:0000256" key="2">
    <source>
        <dbReference type="ARBA" id="ARBA00011237"/>
    </source>
</evidence>
<evidence type="ECO:0000256" key="5">
    <source>
        <dbReference type="PROSITE-ProRule" id="PRU00519"/>
    </source>
</evidence>
<dbReference type="InterPro" id="IPR010987">
    <property type="entry name" value="Glutathione-S-Trfase_C-like"/>
</dbReference>
<evidence type="ECO:0000256" key="1">
    <source>
        <dbReference type="ARBA" id="ARBA00003468"/>
    </source>
</evidence>
<dbReference type="InterPro" id="IPR001662">
    <property type="entry name" value="EF1B_G_C"/>
</dbReference>
<dbReference type="PROSITE" id="PS50404">
    <property type="entry name" value="GST_NTER"/>
    <property type="match status" value="1"/>
</dbReference>
<dbReference type="SUPFAM" id="SSF52833">
    <property type="entry name" value="Thioredoxin-like"/>
    <property type="match status" value="1"/>
</dbReference>
<gene>
    <name evidence="11" type="primary">A08p043140.1_BraROA</name>
    <name evidence="11" type="ORF">IGI04_032584</name>
</gene>
<dbReference type="EMBL" id="JADBGQ010000007">
    <property type="protein sequence ID" value="KAG5391043.1"/>
    <property type="molecule type" value="Genomic_DNA"/>
</dbReference>
<comment type="function">
    <text evidence="1">Probably plays a role in anchoring the complex to other cellular components.</text>
</comment>
<evidence type="ECO:0000256" key="7">
    <source>
        <dbReference type="SAM" id="Phobius"/>
    </source>
</evidence>
<keyword evidence="7" id="KW-0472">Membrane</keyword>
<feature type="domain" description="GST N-terminal" evidence="9">
    <location>
        <begin position="1"/>
        <end position="82"/>
    </location>
</feature>
<evidence type="ECO:0000256" key="6">
    <source>
        <dbReference type="SAM" id="MobiDB-lite"/>
    </source>
</evidence>
<evidence type="ECO:0000313" key="11">
    <source>
        <dbReference type="EMBL" id="KAG5391043.1"/>
    </source>
</evidence>
<dbReference type="PROSITE" id="PS50405">
    <property type="entry name" value="GST_CTER"/>
    <property type="match status" value="1"/>
</dbReference>
<dbReference type="InterPro" id="IPR036282">
    <property type="entry name" value="Glutathione-S-Trfase_C_sf"/>
</dbReference>
<accession>A0ABQ7LWV5</accession>
<protein>
    <submittedName>
        <fullName evidence="11">Uncharacterized protein</fullName>
    </submittedName>
</protein>
<comment type="caution">
    <text evidence="11">The sequence shown here is derived from an EMBL/GenBank/DDBJ whole genome shotgun (WGS) entry which is preliminary data.</text>
</comment>
<dbReference type="InterPro" id="IPR036249">
    <property type="entry name" value="Thioredoxin-like_sf"/>
</dbReference>
<dbReference type="InterPro" id="IPR036433">
    <property type="entry name" value="EF1B_G_C_sf"/>
</dbReference>
<dbReference type="PANTHER" id="PTHR44372:SF8">
    <property type="entry name" value="BNAC08G13770D PROTEIN"/>
    <property type="match status" value="1"/>
</dbReference>
<dbReference type="Pfam" id="PF00043">
    <property type="entry name" value="GST_C"/>
    <property type="match status" value="1"/>
</dbReference>
<evidence type="ECO:0000259" key="10">
    <source>
        <dbReference type="PROSITE" id="PS50405"/>
    </source>
</evidence>
<feature type="domain" description="GST C-terminal" evidence="10">
    <location>
        <begin position="87"/>
        <end position="215"/>
    </location>
</feature>
<evidence type="ECO:0000259" key="8">
    <source>
        <dbReference type="PROSITE" id="PS50040"/>
    </source>
</evidence>